<keyword evidence="5" id="KW-1185">Reference proteome</keyword>
<keyword evidence="2 3" id="KW-0143">Chaperone</keyword>
<comment type="function">
    <text evidence="3">Required for maturation of urease via the functional incorporation of the urease nickel metallocenter.</text>
</comment>
<proteinExistence type="inferred from homology"/>
<evidence type="ECO:0000313" key="5">
    <source>
        <dbReference type="Proteomes" id="UP001596142"/>
    </source>
</evidence>
<accession>A0ABW0YS25</accession>
<dbReference type="PANTHER" id="PTHR33643">
    <property type="entry name" value="UREASE ACCESSORY PROTEIN D"/>
    <property type="match status" value="1"/>
</dbReference>
<protein>
    <recommendedName>
        <fullName evidence="3">Urease accessory protein UreD</fullName>
    </recommendedName>
</protein>
<comment type="subunit">
    <text evidence="3">UreD, UreF and UreG form a complex that acts as a GTP-hydrolysis-dependent molecular chaperone, activating the urease apoprotein by helping to assemble the nickel containing metallocenter of UreC. The UreE protein probably delivers the nickel.</text>
</comment>
<dbReference type="EMBL" id="JBHSOZ010000008">
    <property type="protein sequence ID" value="MFC5713948.1"/>
    <property type="molecule type" value="Genomic_DNA"/>
</dbReference>
<keyword evidence="3" id="KW-0996">Nickel insertion</keyword>
<comment type="subcellular location">
    <subcellularLocation>
        <location evidence="3">Cytoplasm</location>
    </subcellularLocation>
</comment>
<comment type="caution">
    <text evidence="4">The sequence shown here is derived from an EMBL/GenBank/DDBJ whole genome shotgun (WGS) entry which is preliminary data.</text>
</comment>
<evidence type="ECO:0000313" key="4">
    <source>
        <dbReference type="EMBL" id="MFC5713948.1"/>
    </source>
</evidence>
<dbReference type="Pfam" id="PF01774">
    <property type="entry name" value="UreD"/>
    <property type="match status" value="1"/>
</dbReference>
<sequence length="274" mass="31475">MALKERLNLKGQLTLSFIQKNNKTVLNKVYQHPPLRVSRVLYPESEEEAVVYLVETSGGMVAGDENDFGFRLGENAHVRMIPQSATKVYPEKEGLWSTQRFHVEVGENAFLEYAPESVIPFQDARFLSETRVHMNDSAHLVWGDILAPGRKDKDESFQYKAVDTLFEITKDEELLCFDRFSYSPSENERQLGLGGFDTFVYYATIWVVSPSLHRNSLAEFQSFLGTAAKTRGAVTEVEEGAWHFRWLSNDLIELKKEMNHVQGKVKEIINEYQR</sequence>
<evidence type="ECO:0000256" key="2">
    <source>
        <dbReference type="ARBA" id="ARBA00023186"/>
    </source>
</evidence>
<organism evidence="4 5">
    <name type="scientific">Thalassorhabdus alkalitolerans</name>
    <dbReference type="NCBI Taxonomy" id="2282697"/>
    <lineage>
        <taxon>Bacteria</taxon>
        <taxon>Bacillati</taxon>
        <taxon>Bacillota</taxon>
        <taxon>Bacilli</taxon>
        <taxon>Bacillales</taxon>
        <taxon>Bacillaceae</taxon>
        <taxon>Thalassorhabdus</taxon>
    </lineage>
</organism>
<evidence type="ECO:0000256" key="1">
    <source>
        <dbReference type="ARBA" id="ARBA00007177"/>
    </source>
</evidence>
<dbReference type="Proteomes" id="UP001596142">
    <property type="component" value="Unassembled WGS sequence"/>
</dbReference>
<comment type="similarity">
    <text evidence="1 3">Belongs to the UreD family.</text>
</comment>
<keyword evidence="3" id="KW-0963">Cytoplasm</keyword>
<dbReference type="InterPro" id="IPR002669">
    <property type="entry name" value="UreD"/>
</dbReference>
<gene>
    <name evidence="3" type="primary">ureD</name>
    <name evidence="4" type="ORF">ACFPU1_14350</name>
</gene>
<dbReference type="PANTHER" id="PTHR33643:SF1">
    <property type="entry name" value="UREASE ACCESSORY PROTEIN D"/>
    <property type="match status" value="1"/>
</dbReference>
<name>A0ABW0YS25_9BACI</name>
<dbReference type="RefSeq" id="WP_385942380.1">
    <property type="nucleotide sequence ID" value="NZ_JBHSOZ010000008.1"/>
</dbReference>
<evidence type="ECO:0000256" key="3">
    <source>
        <dbReference type="HAMAP-Rule" id="MF_01384"/>
    </source>
</evidence>
<dbReference type="HAMAP" id="MF_01384">
    <property type="entry name" value="UreD"/>
    <property type="match status" value="1"/>
</dbReference>
<reference evidence="5" key="1">
    <citation type="journal article" date="2019" name="Int. J. Syst. Evol. Microbiol.">
        <title>The Global Catalogue of Microorganisms (GCM) 10K type strain sequencing project: providing services to taxonomists for standard genome sequencing and annotation.</title>
        <authorList>
            <consortium name="The Broad Institute Genomics Platform"/>
            <consortium name="The Broad Institute Genome Sequencing Center for Infectious Disease"/>
            <person name="Wu L."/>
            <person name="Ma J."/>
        </authorList>
    </citation>
    <scope>NUCLEOTIDE SEQUENCE [LARGE SCALE GENOMIC DNA]</scope>
    <source>
        <strain evidence="5">CECT 7184</strain>
    </source>
</reference>